<sequence>MRNDIKNHLSVVQSLAPASRTAAANGTGVDLANYDGAMIVIDAGAAGGTTPSFTFKVQESADNSTFTAVAASNLDGAEPVITDANDLAVYTIGYHGIKRYVRVAITVVAGTTPTLVASATVVRGLGRVKP</sequence>
<keyword evidence="2" id="KW-1185">Reference proteome</keyword>
<evidence type="ECO:0000313" key="2">
    <source>
        <dbReference type="Proteomes" id="UP000035425"/>
    </source>
</evidence>
<gene>
    <name evidence="1" type="ORF">FrCorBMG51_11170</name>
</gene>
<accession>A0ABR5F4C9</accession>
<dbReference type="Gene3D" id="2.60.120.1110">
    <property type="match status" value="1"/>
</dbReference>
<comment type="caution">
    <text evidence="1">The sequence shown here is derived from an EMBL/GenBank/DDBJ whole genome shotgun (WGS) entry which is preliminary data.</text>
</comment>
<name>A0ABR5F4C9_9ACTN</name>
<proteinExistence type="predicted"/>
<organism evidence="1 2">
    <name type="scientific">Protofrankia coriariae</name>
    <dbReference type="NCBI Taxonomy" id="1562887"/>
    <lineage>
        <taxon>Bacteria</taxon>
        <taxon>Bacillati</taxon>
        <taxon>Actinomycetota</taxon>
        <taxon>Actinomycetes</taxon>
        <taxon>Frankiales</taxon>
        <taxon>Frankiaceae</taxon>
        <taxon>Protofrankia</taxon>
    </lineage>
</organism>
<evidence type="ECO:0000313" key="1">
    <source>
        <dbReference type="EMBL" id="KLL11586.1"/>
    </source>
</evidence>
<reference evidence="1 2" key="1">
    <citation type="submission" date="2014-12" db="EMBL/GenBank/DDBJ databases">
        <title>Frankia sp. BMG5.1 draft genome.</title>
        <authorList>
            <person name="Gtari M."/>
            <person name="Ghodhbane-Gtari F."/>
            <person name="Nouioui I."/>
            <person name="Ktari A."/>
            <person name="Hezbri K."/>
            <person name="Mimouni W."/>
            <person name="Sbissi I."/>
            <person name="Ayari A."/>
            <person name="Yamanaka T."/>
            <person name="Normand P."/>
            <person name="Tisa L.S."/>
            <person name="Boudabous A."/>
        </authorList>
    </citation>
    <scope>NUCLEOTIDE SEQUENCE [LARGE SCALE GENOMIC DNA]</scope>
    <source>
        <strain evidence="1 2">BMG5.1</strain>
    </source>
</reference>
<protein>
    <recommendedName>
        <fullName evidence="3">F5/8 type C domain-containing protein</fullName>
    </recommendedName>
</protein>
<dbReference type="RefSeq" id="WP_047222946.1">
    <property type="nucleotide sequence ID" value="NZ_JWIO01000014.1"/>
</dbReference>
<dbReference type="Proteomes" id="UP000035425">
    <property type="component" value="Unassembled WGS sequence"/>
</dbReference>
<dbReference type="EMBL" id="JWIO01000014">
    <property type="protein sequence ID" value="KLL11586.1"/>
    <property type="molecule type" value="Genomic_DNA"/>
</dbReference>
<evidence type="ECO:0008006" key="3">
    <source>
        <dbReference type="Google" id="ProtNLM"/>
    </source>
</evidence>